<feature type="compositionally biased region" description="Low complexity" evidence="1">
    <location>
        <begin position="117"/>
        <end position="137"/>
    </location>
</feature>
<dbReference type="EMBL" id="JACGWO010000009">
    <property type="protein sequence ID" value="KAK4419842.1"/>
    <property type="molecule type" value="Genomic_DNA"/>
</dbReference>
<proteinExistence type="predicted"/>
<evidence type="ECO:0000313" key="2">
    <source>
        <dbReference type="EMBL" id="KAK4419842.1"/>
    </source>
</evidence>
<dbReference type="PANTHER" id="PTHR33257:SF46">
    <property type="entry name" value="OVATE FAMILY PROTEIN"/>
    <property type="match status" value="1"/>
</dbReference>
<dbReference type="Proteomes" id="UP001293254">
    <property type="component" value="Unassembled WGS sequence"/>
</dbReference>
<evidence type="ECO:0000313" key="3">
    <source>
        <dbReference type="Proteomes" id="UP001293254"/>
    </source>
</evidence>
<accession>A0AAE1XXP0</accession>
<dbReference type="AlphaFoldDB" id="A0AAE1XXP0"/>
<reference evidence="2" key="1">
    <citation type="submission" date="2020-06" db="EMBL/GenBank/DDBJ databases">
        <authorList>
            <person name="Li T."/>
            <person name="Hu X."/>
            <person name="Zhang T."/>
            <person name="Song X."/>
            <person name="Zhang H."/>
            <person name="Dai N."/>
            <person name="Sheng W."/>
            <person name="Hou X."/>
            <person name="Wei L."/>
        </authorList>
    </citation>
    <scope>NUCLEOTIDE SEQUENCE</scope>
    <source>
        <strain evidence="2">3651</strain>
        <tissue evidence="2">Leaf</tissue>
    </source>
</reference>
<name>A0AAE1XXP0_9LAMI</name>
<gene>
    <name evidence="2" type="ORF">Salat_2397100</name>
</gene>
<dbReference type="PANTHER" id="PTHR33257">
    <property type="entry name" value="OS05G0165500 PROTEIN"/>
    <property type="match status" value="1"/>
</dbReference>
<protein>
    <submittedName>
        <fullName evidence="2">Uncharacterized protein</fullName>
    </submittedName>
</protein>
<organism evidence="2 3">
    <name type="scientific">Sesamum alatum</name>
    <dbReference type="NCBI Taxonomy" id="300844"/>
    <lineage>
        <taxon>Eukaryota</taxon>
        <taxon>Viridiplantae</taxon>
        <taxon>Streptophyta</taxon>
        <taxon>Embryophyta</taxon>
        <taxon>Tracheophyta</taxon>
        <taxon>Spermatophyta</taxon>
        <taxon>Magnoliopsida</taxon>
        <taxon>eudicotyledons</taxon>
        <taxon>Gunneridae</taxon>
        <taxon>Pentapetalae</taxon>
        <taxon>asterids</taxon>
        <taxon>lamiids</taxon>
        <taxon>Lamiales</taxon>
        <taxon>Pedaliaceae</taxon>
        <taxon>Sesamum</taxon>
    </lineage>
</organism>
<feature type="region of interest" description="Disordered" evidence="1">
    <location>
        <begin position="58"/>
        <end position="101"/>
    </location>
</feature>
<comment type="caution">
    <text evidence="2">The sequence shown here is derived from an EMBL/GenBank/DDBJ whole genome shotgun (WGS) entry which is preliminary data.</text>
</comment>
<reference evidence="2" key="2">
    <citation type="journal article" date="2024" name="Plant">
        <title>Genomic evolution and insights into agronomic trait innovations of Sesamum species.</title>
        <authorList>
            <person name="Miao H."/>
            <person name="Wang L."/>
            <person name="Qu L."/>
            <person name="Liu H."/>
            <person name="Sun Y."/>
            <person name="Le M."/>
            <person name="Wang Q."/>
            <person name="Wei S."/>
            <person name="Zheng Y."/>
            <person name="Lin W."/>
            <person name="Duan Y."/>
            <person name="Cao H."/>
            <person name="Xiong S."/>
            <person name="Wang X."/>
            <person name="Wei L."/>
            <person name="Li C."/>
            <person name="Ma Q."/>
            <person name="Ju M."/>
            <person name="Zhao R."/>
            <person name="Li G."/>
            <person name="Mu C."/>
            <person name="Tian Q."/>
            <person name="Mei H."/>
            <person name="Zhang T."/>
            <person name="Gao T."/>
            <person name="Zhang H."/>
        </authorList>
    </citation>
    <scope>NUCLEOTIDE SEQUENCE</scope>
    <source>
        <strain evidence="2">3651</strain>
    </source>
</reference>
<feature type="region of interest" description="Disordered" evidence="1">
    <location>
        <begin position="1"/>
        <end position="35"/>
    </location>
</feature>
<sequence length="194" mass="21668">MPRTNPQIIALNSIRTKPSSEEKLSSGRRLSRKEQYTVREMSSLDDVYYQEGRIGIPFRWESQPGTPKVKSRDSPLPPLTPPPSFHSSPISRKPPKKHNIVPALLLPKLNLSKAQQSPSRSSCSSSSSYPWSATSSPLVIPAGTKQRSPPRRSFDSRNMEEEDCESPVSTLRFRAGRSRGCTSSIIKLFLGEFL</sequence>
<keyword evidence="3" id="KW-1185">Reference proteome</keyword>
<feature type="region of interest" description="Disordered" evidence="1">
    <location>
        <begin position="113"/>
        <end position="168"/>
    </location>
</feature>
<evidence type="ECO:0000256" key="1">
    <source>
        <dbReference type="SAM" id="MobiDB-lite"/>
    </source>
</evidence>
<feature type="compositionally biased region" description="Pro residues" evidence="1">
    <location>
        <begin position="75"/>
        <end position="84"/>
    </location>
</feature>